<dbReference type="Gene3D" id="2.60.40.10">
    <property type="entry name" value="Immunoglobulins"/>
    <property type="match status" value="3"/>
</dbReference>
<evidence type="ECO:0000256" key="1">
    <source>
        <dbReference type="ARBA" id="ARBA00004479"/>
    </source>
</evidence>
<evidence type="ECO:0000259" key="7">
    <source>
        <dbReference type="PROSITE" id="PS50835"/>
    </source>
</evidence>
<dbReference type="SMART" id="SM00408">
    <property type="entry name" value="IGc2"/>
    <property type="match status" value="3"/>
</dbReference>
<dbReference type="AlphaFoldDB" id="A0ABD0K6C2"/>
<dbReference type="Pfam" id="PF13927">
    <property type="entry name" value="Ig_3"/>
    <property type="match status" value="1"/>
</dbReference>
<feature type="signal peptide" evidence="6">
    <location>
        <begin position="1"/>
        <end position="16"/>
    </location>
</feature>
<keyword evidence="5" id="KW-0393">Immunoglobulin domain</keyword>
<gene>
    <name evidence="8" type="ORF">BaRGS_00025892</name>
</gene>
<keyword evidence="4" id="KW-0325">Glycoprotein</keyword>
<dbReference type="InterPro" id="IPR007110">
    <property type="entry name" value="Ig-like_dom"/>
</dbReference>
<feature type="domain" description="Ig-like" evidence="7">
    <location>
        <begin position="164"/>
        <end position="244"/>
    </location>
</feature>
<evidence type="ECO:0000256" key="2">
    <source>
        <dbReference type="ARBA" id="ARBA00023136"/>
    </source>
</evidence>
<keyword evidence="3" id="KW-1015">Disulfide bond</keyword>
<feature type="domain" description="Ig-like" evidence="7">
    <location>
        <begin position="254"/>
        <end position="342"/>
    </location>
</feature>
<dbReference type="Pfam" id="PF13895">
    <property type="entry name" value="Ig_2"/>
    <property type="match status" value="1"/>
</dbReference>
<protein>
    <recommendedName>
        <fullName evidence="7">Ig-like domain-containing protein</fullName>
    </recommendedName>
</protein>
<organism evidence="8 9">
    <name type="scientific">Batillaria attramentaria</name>
    <dbReference type="NCBI Taxonomy" id="370345"/>
    <lineage>
        <taxon>Eukaryota</taxon>
        <taxon>Metazoa</taxon>
        <taxon>Spiralia</taxon>
        <taxon>Lophotrochozoa</taxon>
        <taxon>Mollusca</taxon>
        <taxon>Gastropoda</taxon>
        <taxon>Caenogastropoda</taxon>
        <taxon>Sorbeoconcha</taxon>
        <taxon>Cerithioidea</taxon>
        <taxon>Batillariidae</taxon>
        <taxon>Batillaria</taxon>
    </lineage>
</organism>
<dbReference type="InterPro" id="IPR003599">
    <property type="entry name" value="Ig_sub"/>
</dbReference>
<evidence type="ECO:0000256" key="4">
    <source>
        <dbReference type="ARBA" id="ARBA00023180"/>
    </source>
</evidence>
<dbReference type="Proteomes" id="UP001519460">
    <property type="component" value="Unassembled WGS sequence"/>
</dbReference>
<dbReference type="InterPro" id="IPR013783">
    <property type="entry name" value="Ig-like_fold"/>
</dbReference>
<comment type="caution">
    <text evidence="8">The sequence shown here is derived from an EMBL/GenBank/DDBJ whole genome shotgun (WGS) entry which is preliminary data.</text>
</comment>
<keyword evidence="9" id="KW-1185">Reference proteome</keyword>
<accession>A0ABD0K6C2</accession>
<proteinExistence type="predicted"/>
<feature type="chain" id="PRO_5044769212" description="Ig-like domain-containing protein" evidence="6">
    <location>
        <begin position="17"/>
        <end position="578"/>
    </location>
</feature>
<dbReference type="InterPro" id="IPR036179">
    <property type="entry name" value="Ig-like_dom_sf"/>
</dbReference>
<dbReference type="InterPro" id="IPR051275">
    <property type="entry name" value="Cell_adhesion_signaling"/>
</dbReference>
<comment type="subcellular location">
    <subcellularLocation>
        <location evidence="1">Membrane</location>
        <topology evidence="1">Single-pass type I membrane protein</topology>
    </subcellularLocation>
</comment>
<dbReference type="GO" id="GO:0016020">
    <property type="term" value="C:membrane"/>
    <property type="evidence" value="ECO:0007669"/>
    <property type="project" value="UniProtKB-SubCell"/>
</dbReference>
<evidence type="ECO:0000313" key="8">
    <source>
        <dbReference type="EMBL" id="KAK7482859.1"/>
    </source>
</evidence>
<keyword evidence="6" id="KW-0732">Signal</keyword>
<dbReference type="PANTHER" id="PTHR11640">
    <property type="entry name" value="NEPHRIN"/>
    <property type="match status" value="1"/>
</dbReference>
<dbReference type="PANTHER" id="PTHR11640:SF158">
    <property type="entry name" value="V-SET AND IMMUNOGLOBULIN DOMAIN-CONTAINING PROTEIN 10-LIKE 2"/>
    <property type="match status" value="1"/>
</dbReference>
<feature type="domain" description="Ig-like" evidence="7">
    <location>
        <begin position="66"/>
        <end position="151"/>
    </location>
</feature>
<keyword evidence="2" id="KW-0472">Membrane</keyword>
<evidence type="ECO:0000256" key="6">
    <source>
        <dbReference type="SAM" id="SignalP"/>
    </source>
</evidence>
<dbReference type="SMART" id="SM00409">
    <property type="entry name" value="IG"/>
    <property type="match status" value="3"/>
</dbReference>
<dbReference type="InterPro" id="IPR003598">
    <property type="entry name" value="Ig_sub2"/>
</dbReference>
<dbReference type="PROSITE" id="PS50835">
    <property type="entry name" value="IG_LIKE"/>
    <property type="match status" value="3"/>
</dbReference>
<name>A0ABD0K6C2_9CAEN</name>
<evidence type="ECO:0000313" key="9">
    <source>
        <dbReference type="Proteomes" id="UP001519460"/>
    </source>
</evidence>
<evidence type="ECO:0000256" key="5">
    <source>
        <dbReference type="ARBA" id="ARBA00023319"/>
    </source>
</evidence>
<sequence>MKLALVFLTCVGISKGSSENAFTNKRCVVGEYHCQNADCVPKGSEGNYCKCRDDYYVYEDGCLKVPTIVLERPAWGNGQIESGSRVSLRCDVGKYVAIRTLWRQDGYNDPYSAGARENGQLLEIPSFSDRNTGYYECWALGSGFPERSPVSARFPLYLMGAPKPPIVTADIQDFKFGSTVNLLCTHGNGQSHVGAVKWYKNGLPVQLGNQNSLQFDPLTFRDPGSYTCQVKNLQGMSSLRSDVFRMGDGIPMKPRVTSDIGVYVSPGATVTLECVLDSFAFGVIGNKYEWFKKSHTTRLELPLPQTEMKNKLENFLVEDSGDYTCRVWYNSQSEKSDPLALRLKDNEPVIEGGREVGLLLGETFLFKCWMCSSIHRSSDEFPLTLSRCKSGKCSVNQAMYIIAHRLKVKAEDHDDTLVCKALIGGKKSEYRINVVSHPSSTEIIGPTRRKINSTGTWRCVVNGANQVAPSVLWLSADMNATLPPGAFQKLYVEDYLYPNTTMHVIRSTAELLLTATPNQTEMTLPCFASHELEGYGLWSVRKEVRVDLYCESRFVESKVDLYCDFKGYGLISLQGITM</sequence>
<dbReference type="EMBL" id="JACVVK020000237">
    <property type="protein sequence ID" value="KAK7482859.1"/>
    <property type="molecule type" value="Genomic_DNA"/>
</dbReference>
<dbReference type="SUPFAM" id="SSF48726">
    <property type="entry name" value="Immunoglobulin"/>
    <property type="match status" value="3"/>
</dbReference>
<reference evidence="8 9" key="1">
    <citation type="journal article" date="2023" name="Sci. Data">
        <title>Genome assembly of the Korean intertidal mud-creeper Batillaria attramentaria.</title>
        <authorList>
            <person name="Patra A.K."/>
            <person name="Ho P.T."/>
            <person name="Jun S."/>
            <person name="Lee S.J."/>
            <person name="Kim Y."/>
            <person name="Won Y.J."/>
        </authorList>
    </citation>
    <scope>NUCLEOTIDE SEQUENCE [LARGE SCALE GENOMIC DNA]</scope>
    <source>
        <strain evidence="8">Wonlab-2016</strain>
    </source>
</reference>
<evidence type="ECO:0000256" key="3">
    <source>
        <dbReference type="ARBA" id="ARBA00023157"/>
    </source>
</evidence>